<dbReference type="AlphaFoldDB" id="A0A6B1D582"/>
<dbReference type="CDD" id="cd02208">
    <property type="entry name" value="cupin_RmlC-like"/>
    <property type="match status" value="1"/>
</dbReference>
<proteinExistence type="predicted"/>
<dbReference type="PANTHER" id="PTHR35848:SF6">
    <property type="entry name" value="CUPIN TYPE-2 DOMAIN-CONTAINING PROTEIN"/>
    <property type="match status" value="1"/>
</dbReference>
<sequence length="295" mass="32845">MSYSASPRPTFDGPAHIPYETVTRHLWGDEASGEVADWIYVSSSKIHQLVFGLPPGGAFRHSDNYRTVFAADEVLYVLSGVMVLSNPETGEVHRVQPGEAAFFRRDTWHHAFNFSPEPLRVIEFFAPPPSQGTSGSYAQTKPNLTSPKYSQDQWLGRWPRAQAQATEDFTIRPVRDGDLLWRLEGTEQQLLVGILAATEHLTVGKMQLLAGQRSDIEVHAGDESLYLLEGSLNVRVPENDGPRWFELNPGDGFFVPEGAPHQYYNMSDAPASFLCGIAPRYSPDVPEVFSNGREP</sequence>
<dbReference type="InterPro" id="IPR013096">
    <property type="entry name" value="Cupin_2"/>
</dbReference>
<evidence type="ECO:0000256" key="1">
    <source>
        <dbReference type="ARBA" id="ARBA00022723"/>
    </source>
</evidence>
<dbReference type="InterPro" id="IPR051610">
    <property type="entry name" value="GPI/OXD"/>
</dbReference>
<dbReference type="EMBL" id="VXMH01000033">
    <property type="protein sequence ID" value="MYC94748.1"/>
    <property type="molecule type" value="Genomic_DNA"/>
</dbReference>
<dbReference type="Pfam" id="PF07883">
    <property type="entry name" value="Cupin_2"/>
    <property type="match status" value="2"/>
</dbReference>
<evidence type="ECO:0000259" key="2">
    <source>
        <dbReference type="Pfam" id="PF07883"/>
    </source>
</evidence>
<organism evidence="3">
    <name type="scientific">Caldilineaceae bacterium SB0661_bin_32</name>
    <dbReference type="NCBI Taxonomy" id="2605255"/>
    <lineage>
        <taxon>Bacteria</taxon>
        <taxon>Bacillati</taxon>
        <taxon>Chloroflexota</taxon>
        <taxon>Caldilineae</taxon>
        <taxon>Caldilineales</taxon>
        <taxon>Caldilineaceae</taxon>
    </lineage>
</organism>
<evidence type="ECO:0000313" key="3">
    <source>
        <dbReference type="EMBL" id="MYC94748.1"/>
    </source>
</evidence>
<dbReference type="Gene3D" id="2.60.120.10">
    <property type="entry name" value="Jelly Rolls"/>
    <property type="match status" value="2"/>
</dbReference>
<name>A0A6B1D582_9CHLR</name>
<reference evidence="3" key="1">
    <citation type="submission" date="2019-09" db="EMBL/GenBank/DDBJ databases">
        <title>Characterisation of the sponge microbiome using genome-centric metagenomics.</title>
        <authorList>
            <person name="Engelberts J.P."/>
            <person name="Robbins S.J."/>
            <person name="De Goeij J.M."/>
            <person name="Aranda M."/>
            <person name="Bell S.C."/>
            <person name="Webster N.S."/>
        </authorList>
    </citation>
    <scope>NUCLEOTIDE SEQUENCE</scope>
    <source>
        <strain evidence="3">SB0661_bin_32</strain>
    </source>
</reference>
<dbReference type="InterPro" id="IPR011051">
    <property type="entry name" value="RmlC_Cupin_sf"/>
</dbReference>
<dbReference type="InterPro" id="IPR014710">
    <property type="entry name" value="RmlC-like_jellyroll"/>
</dbReference>
<feature type="domain" description="Cupin type-2" evidence="2">
    <location>
        <begin position="206"/>
        <end position="275"/>
    </location>
</feature>
<comment type="caution">
    <text evidence="3">The sequence shown here is derived from an EMBL/GenBank/DDBJ whole genome shotgun (WGS) entry which is preliminary data.</text>
</comment>
<keyword evidence="1" id="KW-0479">Metal-binding</keyword>
<dbReference type="GO" id="GO:0046872">
    <property type="term" value="F:metal ion binding"/>
    <property type="evidence" value="ECO:0007669"/>
    <property type="project" value="UniProtKB-KW"/>
</dbReference>
<dbReference type="PANTHER" id="PTHR35848">
    <property type="entry name" value="OXALATE-BINDING PROTEIN"/>
    <property type="match status" value="1"/>
</dbReference>
<dbReference type="SUPFAM" id="SSF51182">
    <property type="entry name" value="RmlC-like cupins"/>
    <property type="match status" value="1"/>
</dbReference>
<protein>
    <submittedName>
        <fullName evidence="3">Cupin domain-containing protein</fullName>
    </submittedName>
</protein>
<accession>A0A6B1D582</accession>
<gene>
    <name evidence="3" type="ORF">F4X14_07235</name>
</gene>
<feature type="domain" description="Cupin type-2" evidence="2">
    <location>
        <begin position="72"/>
        <end position="124"/>
    </location>
</feature>